<evidence type="ECO:0000313" key="9">
    <source>
        <dbReference type="EMBL" id="KAL1590114.1"/>
    </source>
</evidence>
<dbReference type="Pfam" id="PF07690">
    <property type="entry name" value="MFS_1"/>
    <property type="match status" value="1"/>
</dbReference>
<dbReference type="PROSITE" id="PS50850">
    <property type="entry name" value="MFS"/>
    <property type="match status" value="1"/>
</dbReference>
<dbReference type="GO" id="GO:0016020">
    <property type="term" value="C:membrane"/>
    <property type="evidence" value="ECO:0007669"/>
    <property type="project" value="UniProtKB-SubCell"/>
</dbReference>
<keyword evidence="2" id="KW-0813">Transport</keyword>
<dbReference type="RefSeq" id="XP_069233219.1">
    <property type="nucleotide sequence ID" value="XM_069369828.1"/>
</dbReference>
<comment type="caution">
    <text evidence="9">The sequence shown here is derived from an EMBL/GenBank/DDBJ whole genome shotgun (WGS) entry which is preliminary data.</text>
</comment>
<feature type="transmembrane region" description="Helical" evidence="7">
    <location>
        <begin position="359"/>
        <end position="382"/>
    </location>
</feature>
<keyword evidence="3 7" id="KW-0812">Transmembrane</keyword>
<feature type="transmembrane region" description="Helical" evidence="7">
    <location>
        <begin position="103"/>
        <end position="122"/>
    </location>
</feature>
<dbReference type="EMBL" id="JAAQHG020000003">
    <property type="protein sequence ID" value="KAL1590114.1"/>
    <property type="molecule type" value="Genomic_DNA"/>
</dbReference>
<protein>
    <recommendedName>
        <fullName evidence="8">Major facilitator superfamily (MFS) profile domain-containing protein</fullName>
    </recommendedName>
</protein>
<dbReference type="AlphaFoldDB" id="A0AB34KYK2"/>
<evidence type="ECO:0000256" key="1">
    <source>
        <dbReference type="ARBA" id="ARBA00004141"/>
    </source>
</evidence>
<dbReference type="Gene3D" id="1.20.1250.20">
    <property type="entry name" value="MFS general substrate transporter like domains"/>
    <property type="match status" value="2"/>
</dbReference>
<keyword evidence="5 7" id="KW-0472">Membrane</keyword>
<feature type="domain" description="Major facilitator superfamily (MFS) profile" evidence="8">
    <location>
        <begin position="41"/>
        <end position="454"/>
    </location>
</feature>
<evidence type="ECO:0000256" key="4">
    <source>
        <dbReference type="ARBA" id="ARBA00022989"/>
    </source>
</evidence>
<feature type="transmembrane region" description="Helical" evidence="7">
    <location>
        <begin position="167"/>
        <end position="189"/>
    </location>
</feature>
<evidence type="ECO:0000256" key="3">
    <source>
        <dbReference type="ARBA" id="ARBA00022692"/>
    </source>
</evidence>
<proteinExistence type="predicted"/>
<organism evidence="9 10">
    <name type="scientific">Cladosporium halotolerans</name>
    <dbReference type="NCBI Taxonomy" id="1052096"/>
    <lineage>
        <taxon>Eukaryota</taxon>
        <taxon>Fungi</taxon>
        <taxon>Dikarya</taxon>
        <taxon>Ascomycota</taxon>
        <taxon>Pezizomycotina</taxon>
        <taxon>Dothideomycetes</taxon>
        <taxon>Dothideomycetidae</taxon>
        <taxon>Cladosporiales</taxon>
        <taxon>Cladosporiaceae</taxon>
        <taxon>Cladosporium</taxon>
    </lineage>
</organism>
<name>A0AB34KYK2_9PEZI</name>
<dbReference type="Proteomes" id="UP000803884">
    <property type="component" value="Unassembled WGS sequence"/>
</dbReference>
<feature type="region of interest" description="Disordered" evidence="6">
    <location>
        <begin position="1"/>
        <end position="25"/>
    </location>
</feature>
<keyword evidence="4 7" id="KW-1133">Transmembrane helix</keyword>
<dbReference type="GO" id="GO:0022857">
    <property type="term" value="F:transmembrane transporter activity"/>
    <property type="evidence" value="ECO:0007669"/>
    <property type="project" value="InterPro"/>
</dbReference>
<dbReference type="InterPro" id="IPR020846">
    <property type="entry name" value="MFS_dom"/>
</dbReference>
<dbReference type="InterPro" id="IPR011701">
    <property type="entry name" value="MFS"/>
</dbReference>
<gene>
    <name evidence="9" type="ORF">WHR41_01222</name>
</gene>
<comment type="subcellular location">
    <subcellularLocation>
        <location evidence="1">Membrane</location>
        <topology evidence="1">Multi-pass membrane protein</topology>
    </subcellularLocation>
</comment>
<reference evidence="9 10" key="1">
    <citation type="journal article" date="2020" name="Microbiol. Resour. Announc.">
        <title>Draft Genome Sequence of a Cladosporium Species Isolated from the Mesophotic Ascidian Didemnum maculosum.</title>
        <authorList>
            <person name="Gioti A."/>
            <person name="Siaperas R."/>
            <person name="Nikolaivits E."/>
            <person name="Le Goff G."/>
            <person name="Ouazzani J."/>
            <person name="Kotoulas G."/>
            <person name="Topakas E."/>
        </authorList>
    </citation>
    <scope>NUCLEOTIDE SEQUENCE [LARGE SCALE GENOMIC DNA]</scope>
    <source>
        <strain evidence="9 10">TM138-S3</strain>
    </source>
</reference>
<dbReference type="GeneID" id="96002666"/>
<feature type="transmembrane region" description="Helical" evidence="7">
    <location>
        <begin position="334"/>
        <end position="353"/>
    </location>
</feature>
<sequence length="490" mass="53307">MDSPDAEKAANRPSDDFDKTATNPADSQHEKRTLLKLDLLLIPAMSILYLLAFLDRTNIGNARVAGLQEDLGMSAYQYSTAITVTYVPYIAAELPSNLLLNKIGPRILLPAICVLWGVVSTLQSQVSSYSGLLAVRFFLGLVEGGLFPGIVLYLSGFYRRHELQVRVGLFFSAAAVSGAFSGLLAAAIIQMDGLRGMRGWQWVFLLEGVFTVCYGFVIAAFLPNTPRDVTLFTPEEKEHCIKRLETDGPAKESGEFNLKAMLSTFRSLHIWILCLAIFANGVGVFGLANFTPSIVQSFGYTGARTQLLTVPPFVLAFIATMISAPLADRYRARGLTAIITSIPAIAGFSLFLARSSLGARYTALCLMIMGVYSTTPSLVSWVPNNTATRTRRSTAVAMAFVSSNSGGILSTWIYPDEDAPDYKLAAGLTLAFMVVVVFAAAGEVGLLRWLNRRKREEGWRSRVLGGVEGLGVQGEYEVLGDGHPDFEYTL</sequence>
<feature type="compositionally biased region" description="Basic and acidic residues" evidence="6">
    <location>
        <begin position="1"/>
        <end position="19"/>
    </location>
</feature>
<dbReference type="SUPFAM" id="SSF103473">
    <property type="entry name" value="MFS general substrate transporter"/>
    <property type="match status" value="1"/>
</dbReference>
<evidence type="ECO:0000256" key="5">
    <source>
        <dbReference type="ARBA" id="ARBA00023136"/>
    </source>
</evidence>
<feature type="transmembrane region" description="Helical" evidence="7">
    <location>
        <begin position="201"/>
        <end position="222"/>
    </location>
</feature>
<evidence type="ECO:0000256" key="6">
    <source>
        <dbReference type="SAM" id="MobiDB-lite"/>
    </source>
</evidence>
<feature type="transmembrane region" description="Helical" evidence="7">
    <location>
        <begin position="268"/>
        <end position="288"/>
    </location>
</feature>
<dbReference type="PANTHER" id="PTHR43791:SF85">
    <property type="entry name" value="TRANSPORTER, PUTATIVE (AFU_ORTHOLOGUE AFUA_6G00710)-RELATED"/>
    <property type="match status" value="1"/>
</dbReference>
<feature type="transmembrane region" description="Helical" evidence="7">
    <location>
        <begin position="426"/>
        <end position="450"/>
    </location>
</feature>
<feature type="transmembrane region" description="Helical" evidence="7">
    <location>
        <begin position="134"/>
        <end position="155"/>
    </location>
</feature>
<accession>A0AB34KYK2</accession>
<feature type="transmembrane region" description="Helical" evidence="7">
    <location>
        <begin position="394"/>
        <end position="414"/>
    </location>
</feature>
<feature type="transmembrane region" description="Helical" evidence="7">
    <location>
        <begin position="37"/>
        <end position="54"/>
    </location>
</feature>
<dbReference type="FunFam" id="1.20.1250.20:FF:000034">
    <property type="entry name" value="MFS general substrate transporter"/>
    <property type="match status" value="1"/>
</dbReference>
<keyword evidence="10" id="KW-1185">Reference proteome</keyword>
<evidence type="ECO:0000313" key="10">
    <source>
        <dbReference type="Proteomes" id="UP000803884"/>
    </source>
</evidence>
<feature type="transmembrane region" description="Helical" evidence="7">
    <location>
        <begin position="74"/>
        <end position="91"/>
    </location>
</feature>
<evidence type="ECO:0000256" key="2">
    <source>
        <dbReference type="ARBA" id="ARBA00022448"/>
    </source>
</evidence>
<evidence type="ECO:0000259" key="8">
    <source>
        <dbReference type="PROSITE" id="PS50850"/>
    </source>
</evidence>
<feature type="transmembrane region" description="Helical" evidence="7">
    <location>
        <begin position="308"/>
        <end position="327"/>
    </location>
</feature>
<evidence type="ECO:0000256" key="7">
    <source>
        <dbReference type="SAM" id="Phobius"/>
    </source>
</evidence>
<dbReference type="PANTHER" id="PTHR43791">
    <property type="entry name" value="PERMEASE-RELATED"/>
    <property type="match status" value="1"/>
</dbReference>
<dbReference type="InterPro" id="IPR036259">
    <property type="entry name" value="MFS_trans_sf"/>
</dbReference>
<dbReference type="FunFam" id="1.20.1250.20:FF:000013">
    <property type="entry name" value="MFS general substrate transporter"/>
    <property type="match status" value="1"/>
</dbReference>